<dbReference type="HAMAP" id="MF_00634">
    <property type="entry name" value="UPF0235"/>
    <property type="match status" value="1"/>
</dbReference>
<protein>
    <recommendedName>
        <fullName evidence="2">UPF0235 protein C0630_08145</fullName>
    </recommendedName>
</protein>
<sequence length="99" mass="11260">MAILSTDWYRWEGDDLLLRLRVQPRAGRDQFVGPYGDQYKVRITAPPVEGKANEHLLRFLAKAFGVSREQVSLISGDSCKNKGFRIQGPRKFPISLTKP</sequence>
<accession>A0A2N6CXF2</accession>
<dbReference type="InterPro" id="IPR036591">
    <property type="entry name" value="YggU-like_sf"/>
</dbReference>
<reference evidence="3 4" key="1">
    <citation type="submission" date="2017-11" db="EMBL/GenBank/DDBJ databases">
        <title>Genome-resolved metagenomics identifies genetic mobility, metabolic interactions, and unexpected diversity in perchlorate-reducing communities.</title>
        <authorList>
            <person name="Barnum T.P."/>
            <person name="Figueroa I.A."/>
            <person name="Carlstrom C.I."/>
            <person name="Lucas L.N."/>
            <person name="Engelbrektson A.L."/>
            <person name="Coates J.D."/>
        </authorList>
    </citation>
    <scope>NUCLEOTIDE SEQUENCE [LARGE SCALE GENOMIC DNA]</scope>
    <source>
        <strain evidence="3">BM301</strain>
    </source>
</reference>
<dbReference type="GO" id="GO:0005737">
    <property type="term" value="C:cytoplasm"/>
    <property type="evidence" value="ECO:0007669"/>
    <property type="project" value="TreeGrafter"/>
</dbReference>
<dbReference type="PANTHER" id="PTHR13420:SF7">
    <property type="entry name" value="UPF0235 PROTEIN C15ORF40"/>
    <property type="match status" value="1"/>
</dbReference>
<dbReference type="Proteomes" id="UP000235015">
    <property type="component" value="Unassembled WGS sequence"/>
</dbReference>
<evidence type="ECO:0000256" key="2">
    <source>
        <dbReference type="HAMAP-Rule" id="MF_00634"/>
    </source>
</evidence>
<evidence type="ECO:0000256" key="1">
    <source>
        <dbReference type="ARBA" id="ARBA00010364"/>
    </source>
</evidence>
<dbReference type="NCBIfam" id="TIGR00251">
    <property type="entry name" value="DUF167 family protein"/>
    <property type="match status" value="1"/>
</dbReference>
<dbReference type="SUPFAM" id="SSF69786">
    <property type="entry name" value="YggU-like"/>
    <property type="match status" value="1"/>
</dbReference>
<organism evidence="3 4">
    <name type="scientific">Sedimenticola selenatireducens</name>
    <dbReference type="NCBI Taxonomy" id="191960"/>
    <lineage>
        <taxon>Bacteria</taxon>
        <taxon>Pseudomonadati</taxon>
        <taxon>Pseudomonadota</taxon>
        <taxon>Gammaproteobacteria</taxon>
        <taxon>Chromatiales</taxon>
        <taxon>Sedimenticolaceae</taxon>
        <taxon>Sedimenticola</taxon>
    </lineage>
</organism>
<dbReference type="EMBL" id="PKUN01000009">
    <property type="protein sequence ID" value="PLX61974.1"/>
    <property type="molecule type" value="Genomic_DNA"/>
</dbReference>
<dbReference type="STRING" id="1111735.GCA_000428045_04263"/>
<dbReference type="Pfam" id="PF02594">
    <property type="entry name" value="DUF167"/>
    <property type="match status" value="1"/>
</dbReference>
<dbReference type="InterPro" id="IPR003746">
    <property type="entry name" value="DUF167"/>
</dbReference>
<name>A0A2N6CXF2_9GAMM</name>
<comment type="caution">
    <text evidence="3">The sequence shown here is derived from an EMBL/GenBank/DDBJ whole genome shotgun (WGS) entry which is preliminary data.</text>
</comment>
<evidence type="ECO:0000313" key="4">
    <source>
        <dbReference type="Proteomes" id="UP000235015"/>
    </source>
</evidence>
<comment type="similarity">
    <text evidence="1 2">Belongs to the UPF0235 family.</text>
</comment>
<dbReference type="PANTHER" id="PTHR13420">
    <property type="entry name" value="UPF0235 PROTEIN C15ORF40"/>
    <property type="match status" value="1"/>
</dbReference>
<gene>
    <name evidence="3" type="ORF">C0630_08145</name>
</gene>
<evidence type="ECO:0000313" key="3">
    <source>
        <dbReference type="EMBL" id="PLX61974.1"/>
    </source>
</evidence>
<dbReference type="Gene3D" id="3.30.1200.10">
    <property type="entry name" value="YggU-like"/>
    <property type="match status" value="1"/>
</dbReference>
<dbReference type="SMART" id="SM01152">
    <property type="entry name" value="DUF167"/>
    <property type="match status" value="1"/>
</dbReference>
<proteinExistence type="inferred from homology"/>
<dbReference type="AlphaFoldDB" id="A0A2N6CXF2"/>